<accession>A0A8C0TYU9</accession>
<organism evidence="1 2">
    <name type="scientific">Cyanistes caeruleus</name>
    <name type="common">Eurasian blue tit</name>
    <name type="synonym">Parus caeruleus</name>
    <dbReference type="NCBI Taxonomy" id="156563"/>
    <lineage>
        <taxon>Eukaryota</taxon>
        <taxon>Metazoa</taxon>
        <taxon>Chordata</taxon>
        <taxon>Craniata</taxon>
        <taxon>Vertebrata</taxon>
        <taxon>Euteleostomi</taxon>
        <taxon>Archelosauria</taxon>
        <taxon>Archosauria</taxon>
        <taxon>Dinosauria</taxon>
        <taxon>Saurischia</taxon>
        <taxon>Theropoda</taxon>
        <taxon>Coelurosauria</taxon>
        <taxon>Aves</taxon>
        <taxon>Neognathae</taxon>
        <taxon>Neoaves</taxon>
        <taxon>Telluraves</taxon>
        <taxon>Australaves</taxon>
        <taxon>Passeriformes</taxon>
        <taxon>Paridae</taxon>
        <taxon>Cyanistes</taxon>
    </lineage>
</organism>
<dbReference type="Proteomes" id="UP000694410">
    <property type="component" value="Unplaced"/>
</dbReference>
<keyword evidence="2" id="KW-1185">Reference proteome</keyword>
<reference evidence="1" key="1">
    <citation type="submission" date="2025-08" db="UniProtKB">
        <authorList>
            <consortium name="Ensembl"/>
        </authorList>
    </citation>
    <scope>IDENTIFICATION</scope>
</reference>
<evidence type="ECO:0000313" key="1">
    <source>
        <dbReference type="Ensembl" id="ENSCCEP00000001395.1"/>
    </source>
</evidence>
<reference evidence="1" key="2">
    <citation type="submission" date="2025-09" db="UniProtKB">
        <authorList>
            <consortium name="Ensembl"/>
        </authorList>
    </citation>
    <scope>IDENTIFICATION</scope>
</reference>
<name>A0A8C0TYU9_CYACU</name>
<sequence>TASGPPCQGLCFRHLNSHALHVCSLLHIRPQPCGLGCTGRAVLWEGWAKAPSPSVCRHSLPLSRHTGQGMAPQWPLGTQPLRVSSLPHAPGRQVKIINIFTKPQQRHVNCLWDILFLLLASQPLQLKLDQGLCNVKTT</sequence>
<proteinExistence type="predicted"/>
<evidence type="ECO:0000313" key="2">
    <source>
        <dbReference type="Proteomes" id="UP000694410"/>
    </source>
</evidence>
<dbReference type="AlphaFoldDB" id="A0A8C0TYU9"/>
<dbReference type="Ensembl" id="ENSCCET00000002419.1">
    <property type="protein sequence ID" value="ENSCCEP00000001395.1"/>
    <property type="gene ID" value="ENSCCEG00000001655.1"/>
</dbReference>
<protein>
    <submittedName>
        <fullName evidence="1">Uncharacterized protein</fullName>
    </submittedName>
</protein>